<keyword evidence="4" id="KW-0472">Membrane</keyword>
<evidence type="ECO:0000313" key="7">
    <source>
        <dbReference type="EMBL" id="CAB4610984.1"/>
    </source>
</evidence>
<keyword evidence="2" id="KW-0132">Cell division</keyword>
<keyword evidence="1" id="KW-1003">Cell membrane</keyword>
<feature type="domain" description="POTRA" evidence="6">
    <location>
        <begin position="32"/>
        <end position="103"/>
    </location>
</feature>
<evidence type="ECO:0000256" key="2">
    <source>
        <dbReference type="ARBA" id="ARBA00022618"/>
    </source>
</evidence>
<evidence type="ECO:0000256" key="3">
    <source>
        <dbReference type="ARBA" id="ARBA00022692"/>
    </source>
</evidence>
<sequence length="242" mass="25988">MRISSRVLLRTLISVLLIGSLAYGLGWSGLLSVKSISIKGTQEQELIKSQLFSGGSKLTIGTPLARINLRTEKNLISELEWIASVEISRNWLNGKIGVRIRERIPVAVFAAANSAPVSTSPRYLASDGVEFSSPRKFENLATISLGKKSLAQRREVAIFVANLPADLVEALTGLEISNTGVILMQSDLLKSGKSGLSIIWGAGNSAADVSVKSRVLKGLLALPENKKITEIDLTIAQSPIVR</sequence>
<dbReference type="AlphaFoldDB" id="A0A6J6HJ02"/>
<organism evidence="7">
    <name type="scientific">freshwater metagenome</name>
    <dbReference type="NCBI Taxonomy" id="449393"/>
    <lineage>
        <taxon>unclassified sequences</taxon>
        <taxon>metagenomes</taxon>
        <taxon>ecological metagenomes</taxon>
    </lineage>
</organism>
<proteinExistence type="predicted"/>
<keyword evidence="5" id="KW-0131">Cell cycle</keyword>
<evidence type="ECO:0000259" key="6">
    <source>
        <dbReference type="Pfam" id="PF08478"/>
    </source>
</evidence>
<evidence type="ECO:0000256" key="1">
    <source>
        <dbReference type="ARBA" id="ARBA00022475"/>
    </source>
</evidence>
<dbReference type="Pfam" id="PF08478">
    <property type="entry name" value="POTRA_1"/>
    <property type="match status" value="1"/>
</dbReference>
<keyword evidence="3" id="KW-0812">Transmembrane</keyword>
<dbReference type="EMBL" id="CAEZUQ010000088">
    <property type="protein sequence ID" value="CAB4610984.1"/>
    <property type="molecule type" value="Genomic_DNA"/>
</dbReference>
<keyword evidence="4" id="KW-1133">Transmembrane helix</keyword>
<evidence type="ECO:0000256" key="5">
    <source>
        <dbReference type="ARBA" id="ARBA00023306"/>
    </source>
</evidence>
<accession>A0A6J6HJ02</accession>
<gene>
    <name evidence="7" type="ORF">UFOPK1842_00771</name>
</gene>
<protein>
    <submittedName>
        <fullName evidence="7">Unannotated protein</fullName>
    </submittedName>
</protein>
<evidence type="ECO:0000256" key="4">
    <source>
        <dbReference type="ARBA" id="ARBA00022989"/>
    </source>
</evidence>
<name>A0A6J6HJ02_9ZZZZ</name>
<reference evidence="7" key="1">
    <citation type="submission" date="2020-05" db="EMBL/GenBank/DDBJ databases">
        <authorList>
            <person name="Chiriac C."/>
            <person name="Salcher M."/>
            <person name="Ghai R."/>
            <person name="Kavagutti S V."/>
        </authorList>
    </citation>
    <scope>NUCLEOTIDE SEQUENCE</scope>
</reference>
<dbReference type="InterPro" id="IPR013685">
    <property type="entry name" value="POTRA_FtsQ_type"/>
</dbReference>